<dbReference type="InterPro" id="IPR023214">
    <property type="entry name" value="HAD_sf"/>
</dbReference>
<evidence type="ECO:0000256" key="4">
    <source>
        <dbReference type="ARBA" id="ARBA00013078"/>
    </source>
</evidence>
<comment type="similarity">
    <text evidence="3">Belongs to the HAD-like hydrolase superfamily. CbbY/CbbZ/Gph/YieH family.</text>
</comment>
<keyword evidence="5" id="KW-0378">Hydrolase</keyword>
<proteinExistence type="inferred from homology"/>
<organism evidence="5">
    <name type="scientific">Alsobacter sp. KACC 23698</name>
    <dbReference type="NCBI Taxonomy" id="3149229"/>
    <lineage>
        <taxon>Bacteria</taxon>
        <taxon>Pseudomonadati</taxon>
        <taxon>Pseudomonadota</taxon>
        <taxon>Alphaproteobacteria</taxon>
        <taxon>Hyphomicrobiales</taxon>
        <taxon>Alsobacteraceae</taxon>
        <taxon>Alsobacter</taxon>
    </lineage>
</organism>
<dbReference type="SFLD" id="SFLDG01129">
    <property type="entry name" value="C1.5:_HAD__Beta-PGM__Phosphata"/>
    <property type="match status" value="1"/>
</dbReference>
<dbReference type="Gene3D" id="1.10.150.240">
    <property type="entry name" value="Putative phosphatase, domain 2"/>
    <property type="match status" value="1"/>
</dbReference>
<dbReference type="InterPro" id="IPR023198">
    <property type="entry name" value="PGP-like_dom2"/>
</dbReference>
<protein>
    <recommendedName>
        <fullName evidence="4">phosphoglycolate phosphatase</fullName>
        <ecNumber evidence="4">3.1.3.18</ecNumber>
    </recommendedName>
</protein>
<dbReference type="PRINTS" id="PR00413">
    <property type="entry name" value="HADHALOGNASE"/>
</dbReference>
<evidence type="ECO:0000256" key="2">
    <source>
        <dbReference type="ARBA" id="ARBA00004818"/>
    </source>
</evidence>
<evidence type="ECO:0000313" key="5">
    <source>
        <dbReference type="EMBL" id="XBO39783.1"/>
    </source>
</evidence>
<dbReference type="SFLD" id="SFLDS00003">
    <property type="entry name" value="Haloacid_Dehalogenase"/>
    <property type="match status" value="1"/>
</dbReference>
<dbReference type="EC" id="3.1.3.18" evidence="4"/>
<dbReference type="AlphaFoldDB" id="A0AAU7JHN7"/>
<comment type="catalytic activity">
    <reaction evidence="1">
        <text>2-phosphoglycolate + H2O = glycolate + phosphate</text>
        <dbReference type="Rhea" id="RHEA:14369"/>
        <dbReference type="ChEBI" id="CHEBI:15377"/>
        <dbReference type="ChEBI" id="CHEBI:29805"/>
        <dbReference type="ChEBI" id="CHEBI:43474"/>
        <dbReference type="ChEBI" id="CHEBI:58033"/>
        <dbReference type="EC" id="3.1.3.18"/>
    </reaction>
</comment>
<dbReference type="GO" id="GO:0005829">
    <property type="term" value="C:cytosol"/>
    <property type="evidence" value="ECO:0007669"/>
    <property type="project" value="TreeGrafter"/>
</dbReference>
<accession>A0AAU7JHN7</accession>
<name>A0AAU7JHN7_9HYPH</name>
<dbReference type="InterPro" id="IPR036412">
    <property type="entry name" value="HAD-like_sf"/>
</dbReference>
<dbReference type="RefSeq" id="WP_406856633.1">
    <property type="nucleotide sequence ID" value="NZ_CP157484.1"/>
</dbReference>
<sequence>MGLKGILFDKDGTLIDFDATWGPAAFEVMRTLARGDAAAFSRLVEISDYVLETRTFRRTSPLVAGNSGAFGRDWATALGRTDHDAVAGEIDALFLEHGRKNLKPIGEPLAVIRELLRDGYRLGVATNDAEASALEQAESLGLIPHLDFICGYDSGHGGKPEPGMVLAFARTLGVPPSDIALVGDSTHDLHAARAAGAVAIAVLTGPALRDELEPHADHVVASIAELPAFLRALAA</sequence>
<dbReference type="NCBIfam" id="TIGR01549">
    <property type="entry name" value="HAD-SF-IA-v1"/>
    <property type="match status" value="1"/>
</dbReference>
<reference evidence="5" key="1">
    <citation type="submission" date="2024-05" db="EMBL/GenBank/DDBJ databases">
        <authorList>
            <person name="Kim S."/>
            <person name="Heo J."/>
            <person name="Choi H."/>
            <person name="Choi Y."/>
            <person name="Kwon S.-W."/>
            <person name="Kim Y."/>
        </authorList>
    </citation>
    <scope>NUCLEOTIDE SEQUENCE</scope>
    <source>
        <strain evidence="5">KACC 23698</strain>
    </source>
</reference>
<dbReference type="InterPro" id="IPR050155">
    <property type="entry name" value="HAD-like_hydrolase_sf"/>
</dbReference>
<evidence type="ECO:0000256" key="3">
    <source>
        <dbReference type="ARBA" id="ARBA00006171"/>
    </source>
</evidence>
<dbReference type="SUPFAM" id="SSF56784">
    <property type="entry name" value="HAD-like"/>
    <property type="match status" value="1"/>
</dbReference>
<comment type="pathway">
    <text evidence="2">Organic acid metabolism; glycolate biosynthesis; glycolate from 2-phosphoglycolate: step 1/1.</text>
</comment>
<dbReference type="Pfam" id="PF00702">
    <property type="entry name" value="Hydrolase"/>
    <property type="match status" value="1"/>
</dbReference>
<dbReference type="Gene3D" id="3.40.50.1000">
    <property type="entry name" value="HAD superfamily/HAD-like"/>
    <property type="match status" value="1"/>
</dbReference>
<dbReference type="PANTHER" id="PTHR43434:SF1">
    <property type="entry name" value="PHOSPHOGLYCOLATE PHOSPHATASE"/>
    <property type="match status" value="1"/>
</dbReference>
<gene>
    <name evidence="5" type="ORF">ABEG18_03090</name>
</gene>
<evidence type="ECO:0000256" key="1">
    <source>
        <dbReference type="ARBA" id="ARBA00000830"/>
    </source>
</evidence>
<dbReference type="InterPro" id="IPR006439">
    <property type="entry name" value="HAD-SF_hydro_IA"/>
</dbReference>
<dbReference type="PANTHER" id="PTHR43434">
    <property type="entry name" value="PHOSPHOGLYCOLATE PHOSPHATASE"/>
    <property type="match status" value="1"/>
</dbReference>
<dbReference type="EMBL" id="CP157484">
    <property type="protein sequence ID" value="XBO39783.1"/>
    <property type="molecule type" value="Genomic_DNA"/>
</dbReference>
<dbReference type="GO" id="GO:0008967">
    <property type="term" value="F:phosphoglycolate phosphatase activity"/>
    <property type="evidence" value="ECO:0007669"/>
    <property type="project" value="UniProtKB-EC"/>
</dbReference>
<dbReference type="GO" id="GO:0006281">
    <property type="term" value="P:DNA repair"/>
    <property type="evidence" value="ECO:0007669"/>
    <property type="project" value="TreeGrafter"/>
</dbReference>